<evidence type="ECO:0008006" key="4">
    <source>
        <dbReference type="Google" id="ProtNLM"/>
    </source>
</evidence>
<feature type="region of interest" description="Disordered" evidence="1">
    <location>
        <begin position="649"/>
        <end position="668"/>
    </location>
</feature>
<dbReference type="OrthoDB" id="10045817at2759"/>
<sequence>MRVKRPKPDDLIDALKHLKIADRRSRLSLRGGRTAGSFALLGGSSLEQTLRCRMPRSASSNSGIRNHGTFTSYPCDCCCTFGQHQRHIEPIDITECSVCSRLSFRGSARLAGGISPTPAASSNAIPAGSGFSPFTTSAGLLYSTLPTNLEFRRGHLPDSHSQHMLQSDKLRRSYGAGLSRLDFDPVVYDACTTSATQSRSSFGSVATSNSDRHHCCAHGGLLHYPPLTHLRLYRRLYSLIDHPCVSWYNTSRPLRCFHRTSIQRLGCALGKCTSHRHPPSLRHRYTTPGSASSQVNQRTEIPLPILPDLSSISLAPHDNEPLSDLTPVNCERSLPDFPSTPSDPTSIGASQMPRYSDSTHLYHFGCNSAVLEEDRPILGLRRGYLQLNTNEVPDTTNLSVETSPQSIFGIASVNDADCLSSSSTSRCRRSSDPEQWQLVKTMRMCSTDDPCHGNRHSDRGDTKRLCSRSSFGTQSGHVNTSSGTCRSFLTRSLCTDNQRSPSSFSSRGNGRLIRVEDASVYQHNPPVIENNSRVFLERVDQASEPQSIPVSLKKSDALQQRLSQQLQAPTDSSGKADYFSGVYTFRPSVLSPQVNASNRSSGSPPGPASFGLSAKACGDSVESSSSEQGSKSVELLGDNASLLWRLSTESDPVTGQPPAKQTEDSTSMHPLQYEIACLENTESSNGGHNKSQLTSDISVNELAAYMEHMVHIPGRMSEMAQRMYL</sequence>
<evidence type="ECO:0000313" key="2">
    <source>
        <dbReference type="EMBL" id="KAA0194500.1"/>
    </source>
</evidence>
<dbReference type="AlphaFoldDB" id="A0A8E0RUW6"/>
<dbReference type="EMBL" id="LUCM01004351">
    <property type="protein sequence ID" value="KAA0194500.1"/>
    <property type="molecule type" value="Genomic_DNA"/>
</dbReference>
<comment type="caution">
    <text evidence="2">The sequence shown here is derived from an EMBL/GenBank/DDBJ whole genome shotgun (WGS) entry which is preliminary data.</text>
</comment>
<organism evidence="2 3">
    <name type="scientific">Fasciolopsis buskii</name>
    <dbReference type="NCBI Taxonomy" id="27845"/>
    <lineage>
        <taxon>Eukaryota</taxon>
        <taxon>Metazoa</taxon>
        <taxon>Spiralia</taxon>
        <taxon>Lophotrochozoa</taxon>
        <taxon>Platyhelminthes</taxon>
        <taxon>Trematoda</taxon>
        <taxon>Digenea</taxon>
        <taxon>Plagiorchiida</taxon>
        <taxon>Echinostomata</taxon>
        <taxon>Echinostomatoidea</taxon>
        <taxon>Fasciolidae</taxon>
        <taxon>Fasciolopsis</taxon>
    </lineage>
</organism>
<proteinExistence type="predicted"/>
<accession>A0A8E0RUW6</accession>
<keyword evidence="3" id="KW-1185">Reference proteome</keyword>
<feature type="region of interest" description="Disordered" evidence="1">
    <location>
        <begin position="592"/>
        <end position="632"/>
    </location>
</feature>
<evidence type="ECO:0000256" key="1">
    <source>
        <dbReference type="SAM" id="MobiDB-lite"/>
    </source>
</evidence>
<protein>
    <recommendedName>
        <fullName evidence="4">Peroxide-inducible transcript 1 protein</fullName>
    </recommendedName>
</protein>
<reference evidence="2" key="1">
    <citation type="submission" date="2019-05" db="EMBL/GenBank/DDBJ databases">
        <title>Annotation for the trematode Fasciolopsis buski.</title>
        <authorList>
            <person name="Choi Y.-J."/>
        </authorList>
    </citation>
    <scope>NUCLEOTIDE SEQUENCE</scope>
    <source>
        <strain evidence="2">HT</strain>
        <tissue evidence="2">Whole worm</tissue>
    </source>
</reference>
<feature type="compositionally biased region" description="Low complexity" evidence="1">
    <location>
        <begin position="596"/>
        <end position="632"/>
    </location>
</feature>
<name>A0A8E0RUW6_9TREM</name>
<gene>
    <name evidence="2" type="ORF">FBUS_05815</name>
</gene>
<dbReference type="Proteomes" id="UP000728185">
    <property type="component" value="Unassembled WGS sequence"/>
</dbReference>
<evidence type="ECO:0000313" key="3">
    <source>
        <dbReference type="Proteomes" id="UP000728185"/>
    </source>
</evidence>